<evidence type="ECO:0000313" key="2">
    <source>
        <dbReference type="Proteomes" id="UP000274358"/>
    </source>
</evidence>
<reference evidence="1 2" key="1">
    <citation type="submission" date="2018-12" db="EMBL/GenBank/DDBJ databases">
        <title>Dyella dinghuensis sp. nov. DHOA06 and Dyella choica sp. nov. 4M-K27, isolated from forest soil.</title>
        <authorList>
            <person name="Qiu L.-H."/>
            <person name="Gao Z.-H."/>
        </authorList>
    </citation>
    <scope>NUCLEOTIDE SEQUENCE [LARGE SCALE GENOMIC DNA]</scope>
    <source>
        <strain evidence="1 2">4M-K27</strain>
    </source>
</reference>
<dbReference type="Proteomes" id="UP000274358">
    <property type="component" value="Unassembled WGS sequence"/>
</dbReference>
<accession>A0A432M975</accession>
<proteinExistence type="predicted"/>
<dbReference type="OrthoDB" id="7631126at2"/>
<keyword evidence="2" id="KW-1185">Reference proteome</keyword>
<sequence>MKTMSYDEFVYFVFEGLFDEEGLEGDGKGNDILLSDLNHVVYAKKIFAEIDLVSSRFSEHSVSRGLQYLLDPAICWWSTFSYATYEDVREEVGTIEAMKNVFSGLFSSKCKGGLVEVGSTYESICLRWWAIFPLILVFDRRCHEIDEAIIDVMDYCLRIDNLACKRSALIGLILAESSCLERVEKVLEDNVKNYDSDLLLWVRKNAYLY</sequence>
<dbReference type="EMBL" id="RYYV01000004">
    <property type="protein sequence ID" value="RUL77620.1"/>
    <property type="molecule type" value="Genomic_DNA"/>
</dbReference>
<dbReference type="AlphaFoldDB" id="A0A432M975"/>
<evidence type="ECO:0000313" key="1">
    <source>
        <dbReference type="EMBL" id="RUL77620.1"/>
    </source>
</evidence>
<dbReference type="RefSeq" id="WP_126684015.1">
    <property type="nucleotide sequence ID" value="NZ_RYYV01000004.1"/>
</dbReference>
<organism evidence="1 2">
    <name type="scientific">Dyella choica</name>
    <dbReference type="NCBI Taxonomy" id="1927959"/>
    <lineage>
        <taxon>Bacteria</taxon>
        <taxon>Pseudomonadati</taxon>
        <taxon>Pseudomonadota</taxon>
        <taxon>Gammaproteobacteria</taxon>
        <taxon>Lysobacterales</taxon>
        <taxon>Rhodanobacteraceae</taxon>
        <taxon>Dyella</taxon>
    </lineage>
</organism>
<protein>
    <submittedName>
        <fullName evidence="1">Uncharacterized protein</fullName>
    </submittedName>
</protein>
<name>A0A432M975_9GAMM</name>
<comment type="caution">
    <text evidence="1">The sequence shown here is derived from an EMBL/GenBank/DDBJ whole genome shotgun (WGS) entry which is preliminary data.</text>
</comment>
<gene>
    <name evidence="1" type="ORF">EKH80_07010</name>
</gene>